<dbReference type="EMBL" id="LGCK01000007">
    <property type="protein sequence ID" value="KPL72786.1"/>
    <property type="molecule type" value="Genomic_DNA"/>
</dbReference>
<proteinExistence type="predicted"/>
<evidence type="ECO:0000256" key="2">
    <source>
        <dbReference type="ARBA" id="ARBA00023239"/>
    </source>
</evidence>
<dbReference type="Proteomes" id="UP000050430">
    <property type="component" value="Unassembled WGS sequence"/>
</dbReference>
<dbReference type="SMART" id="SM01007">
    <property type="entry name" value="Aldolase_II"/>
    <property type="match status" value="1"/>
</dbReference>
<keyword evidence="1" id="KW-0479">Metal-binding</keyword>
<dbReference type="OrthoDB" id="9794581at2"/>
<dbReference type="InterPro" id="IPR001303">
    <property type="entry name" value="Aldolase_II/adducin_N"/>
</dbReference>
<name>A0A0N8GLK9_9CHLR</name>
<dbReference type="PANTHER" id="PTHR22789:SF0">
    <property type="entry name" value="3-OXO-TETRONATE 4-PHOSPHATE DECARBOXYLASE-RELATED"/>
    <property type="match status" value="1"/>
</dbReference>
<sequence>MSIEELCNDVYNIAMRLVPDGLAHGAQGNISACDRASGLVAVTPSAIPYHVMKPEDIVVTDLFGKVVKGKWTPTTEIRMHTIFYRERKDVNAVVHTHAPYASVFCITHEQIPPVLTEAASCLTGPVPVAPYRAPGSVELAQIVFETIGSGVAVLLAQHGLLTVGTTLAEAYDSTLAAENTARLVIWARSMGSKVVTLDPETQAQVRQSYITYYHPVANQ</sequence>
<feature type="domain" description="Class II aldolase/adducin N-terminal" evidence="3">
    <location>
        <begin position="8"/>
        <end position="185"/>
    </location>
</feature>
<gene>
    <name evidence="4" type="ORF">ADM99_06875</name>
</gene>
<evidence type="ECO:0000256" key="1">
    <source>
        <dbReference type="ARBA" id="ARBA00022723"/>
    </source>
</evidence>
<dbReference type="GO" id="GO:0019323">
    <property type="term" value="P:pentose catabolic process"/>
    <property type="evidence" value="ECO:0007669"/>
    <property type="project" value="TreeGrafter"/>
</dbReference>
<dbReference type="Pfam" id="PF00596">
    <property type="entry name" value="Aldolase_II"/>
    <property type="match status" value="1"/>
</dbReference>
<dbReference type="GO" id="GO:0016832">
    <property type="term" value="F:aldehyde-lyase activity"/>
    <property type="evidence" value="ECO:0007669"/>
    <property type="project" value="TreeGrafter"/>
</dbReference>
<dbReference type="PANTHER" id="PTHR22789">
    <property type="entry name" value="FUCULOSE PHOSPHATE ALDOLASE"/>
    <property type="match status" value="1"/>
</dbReference>
<dbReference type="GO" id="GO:0046872">
    <property type="term" value="F:metal ion binding"/>
    <property type="evidence" value="ECO:0007669"/>
    <property type="project" value="UniProtKB-KW"/>
</dbReference>
<dbReference type="SUPFAM" id="SSF53639">
    <property type="entry name" value="AraD/HMP-PK domain-like"/>
    <property type="match status" value="1"/>
</dbReference>
<dbReference type="AlphaFoldDB" id="A0A0N8GLK9"/>
<dbReference type="PATRIC" id="fig|229920.5.peg.1346"/>
<dbReference type="Gene3D" id="3.40.225.10">
    <property type="entry name" value="Class II aldolase/adducin N-terminal domain"/>
    <property type="match status" value="1"/>
</dbReference>
<keyword evidence="5" id="KW-1185">Reference proteome</keyword>
<evidence type="ECO:0000259" key="3">
    <source>
        <dbReference type="SMART" id="SM01007"/>
    </source>
</evidence>
<protein>
    <recommendedName>
        <fullName evidence="3">Class II aldolase/adducin N-terminal domain-containing protein</fullName>
    </recommendedName>
</protein>
<dbReference type="GO" id="GO:0005829">
    <property type="term" value="C:cytosol"/>
    <property type="evidence" value="ECO:0007669"/>
    <property type="project" value="TreeGrafter"/>
</dbReference>
<reference evidence="4 5" key="1">
    <citation type="submission" date="2015-07" db="EMBL/GenBank/DDBJ databases">
        <title>Genome sequence of Leptolinea tardivitalis DSM 16556.</title>
        <authorList>
            <person name="Hemp J."/>
            <person name="Ward L.M."/>
            <person name="Pace L.A."/>
            <person name="Fischer W.W."/>
        </authorList>
    </citation>
    <scope>NUCLEOTIDE SEQUENCE [LARGE SCALE GENOMIC DNA]</scope>
    <source>
        <strain evidence="4 5">YMTK-2</strain>
    </source>
</reference>
<dbReference type="RefSeq" id="WP_062421104.1">
    <property type="nucleotide sequence ID" value="NZ_BBYA01000008.1"/>
</dbReference>
<dbReference type="InterPro" id="IPR050197">
    <property type="entry name" value="Aldolase_class_II_sugar_metab"/>
</dbReference>
<organism evidence="4 5">
    <name type="scientific">Leptolinea tardivitalis</name>
    <dbReference type="NCBI Taxonomy" id="229920"/>
    <lineage>
        <taxon>Bacteria</taxon>
        <taxon>Bacillati</taxon>
        <taxon>Chloroflexota</taxon>
        <taxon>Anaerolineae</taxon>
        <taxon>Anaerolineales</taxon>
        <taxon>Anaerolineaceae</taxon>
        <taxon>Leptolinea</taxon>
    </lineage>
</organism>
<evidence type="ECO:0000313" key="4">
    <source>
        <dbReference type="EMBL" id="KPL72786.1"/>
    </source>
</evidence>
<dbReference type="InterPro" id="IPR036409">
    <property type="entry name" value="Aldolase_II/adducin_N_sf"/>
</dbReference>
<comment type="caution">
    <text evidence="4">The sequence shown here is derived from an EMBL/GenBank/DDBJ whole genome shotgun (WGS) entry which is preliminary data.</text>
</comment>
<keyword evidence="2" id="KW-0456">Lyase</keyword>
<accession>A0A0N8GLK9</accession>
<dbReference type="STRING" id="229920.ADM99_06875"/>
<evidence type="ECO:0000313" key="5">
    <source>
        <dbReference type="Proteomes" id="UP000050430"/>
    </source>
</evidence>